<protein>
    <recommendedName>
        <fullName evidence="4">Integral membrane protein</fullName>
    </recommendedName>
</protein>
<organism evidence="2 3">
    <name type="scientific">Fructobacillus pseudoficulneus</name>
    <dbReference type="NCBI Taxonomy" id="220714"/>
    <lineage>
        <taxon>Bacteria</taxon>
        <taxon>Bacillati</taxon>
        <taxon>Bacillota</taxon>
        <taxon>Bacilli</taxon>
        <taxon>Lactobacillales</taxon>
        <taxon>Lactobacillaceae</taxon>
        <taxon>Fructobacillus</taxon>
    </lineage>
</organism>
<dbReference type="EMBL" id="DF968067">
    <property type="protein sequence ID" value="GAP03232.1"/>
    <property type="molecule type" value="Genomic_DNA"/>
</dbReference>
<dbReference type="InterPro" id="IPR009898">
    <property type="entry name" value="DUF1440"/>
</dbReference>
<keyword evidence="3" id="KW-1185">Reference proteome</keyword>
<feature type="transmembrane region" description="Helical" evidence="1">
    <location>
        <begin position="75"/>
        <end position="94"/>
    </location>
</feature>
<dbReference type="AlphaFoldDB" id="A0A3F3GZ53"/>
<evidence type="ECO:0000256" key="1">
    <source>
        <dbReference type="SAM" id="Phobius"/>
    </source>
</evidence>
<evidence type="ECO:0008006" key="4">
    <source>
        <dbReference type="Google" id="ProtNLM"/>
    </source>
</evidence>
<feature type="transmembrane region" description="Helical" evidence="1">
    <location>
        <begin position="141"/>
        <end position="163"/>
    </location>
</feature>
<dbReference type="Pfam" id="PF07274">
    <property type="entry name" value="DUF1440"/>
    <property type="match status" value="1"/>
</dbReference>
<gene>
    <name evidence="2" type="ORF">FPFC_050490</name>
</gene>
<keyword evidence="1" id="KW-0812">Transmembrane</keyword>
<dbReference type="STRING" id="220714.SAMN05660469_0993"/>
<proteinExistence type="predicted"/>
<accession>A0A3F3GZ53</accession>
<keyword evidence="1" id="KW-1133">Transmembrane helix</keyword>
<dbReference type="RefSeq" id="WP_059378743.1">
    <property type="nucleotide sequence ID" value="NZ_DF968067.1"/>
</dbReference>
<evidence type="ECO:0000313" key="3">
    <source>
        <dbReference type="Proteomes" id="UP000061227"/>
    </source>
</evidence>
<dbReference type="Proteomes" id="UP000061227">
    <property type="component" value="Unassembled WGS sequence"/>
</dbReference>
<dbReference type="OrthoDB" id="1629003at2"/>
<feature type="transmembrane region" description="Helical" evidence="1">
    <location>
        <begin position="101"/>
        <end position="121"/>
    </location>
</feature>
<sequence length="164" mass="18275">MMHIIVNALWVGALAGILGELVRLGWSQTMPIHSQGLNQQSPAKRLLEQLGLTKAERSSAVKVPGGQRIEYLPLALHYIYAILLAVFFVVWANVDGRVTEGLGTLYGFGCWAVFDVILLPLLKTVPMVWRRPWPELLVELIGYLLFGWTLYLVAIGLPISGVYF</sequence>
<reference evidence="2 3" key="1">
    <citation type="journal article" date="2015" name="BMC Genomics">
        <title>Comparative genomics of Fructobacillus spp. and Leuconostoc spp. reveals niche-specific evolution of Fructobacillus spp.</title>
        <authorList>
            <person name="Endo A."/>
            <person name="Tanizawa Y."/>
            <person name="Tanaka N."/>
            <person name="Maeno S."/>
            <person name="Kumar H."/>
            <person name="Shiwa Y."/>
            <person name="Okada S."/>
            <person name="Yoshikawa H."/>
            <person name="Dicks L."/>
            <person name="Nakagawa J."/>
            <person name="Arita M."/>
        </authorList>
    </citation>
    <scope>NUCLEOTIDE SEQUENCE [LARGE SCALE GENOMIC DNA]</scope>
    <source>
        <strain evidence="2 3">DSM 15468</strain>
    </source>
</reference>
<name>A0A3F3GZ53_9LACO</name>
<keyword evidence="1" id="KW-0472">Membrane</keyword>
<evidence type="ECO:0000313" key="2">
    <source>
        <dbReference type="EMBL" id="GAP03232.1"/>
    </source>
</evidence>